<dbReference type="AlphaFoldDB" id="A0A4Y4CS96"/>
<name>A0A4Y4CS96_ZOORA</name>
<evidence type="ECO:0000313" key="2">
    <source>
        <dbReference type="Proteomes" id="UP000318422"/>
    </source>
</evidence>
<gene>
    <name evidence="1" type="ORF">ZRA01_18540</name>
</gene>
<protein>
    <submittedName>
        <fullName evidence="1">Uncharacterized protein</fullName>
    </submittedName>
</protein>
<accession>A0A4Y4CS96</accession>
<keyword evidence="2" id="KW-1185">Reference proteome</keyword>
<comment type="caution">
    <text evidence="1">The sequence shown here is derived from an EMBL/GenBank/DDBJ whole genome shotgun (WGS) entry which is preliminary data.</text>
</comment>
<organism evidence="1 2">
    <name type="scientific">Zoogloea ramigera</name>
    <dbReference type="NCBI Taxonomy" id="350"/>
    <lineage>
        <taxon>Bacteria</taxon>
        <taxon>Pseudomonadati</taxon>
        <taxon>Pseudomonadota</taxon>
        <taxon>Betaproteobacteria</taxon>
        <taxon>Rhodocyclales</taxon>
        <taxon>Zoogloeaceae</taxon>
        <taxon>Zoogloea</taxon>
    </lineage>
</organism>
<reference evidence="1 2" key="1">
    <citation type="submission" date="2019-06" db="EMBL/GenBank/DDBJ databases">
        <title>Whole genome shotgun sequence of Zoogloea ramigera NBRC 15342.</title>
        <authorList>
            <person name="Hosoyama A."/>
            <person name="Uohara A."/>
            <person name="Ohji S."/>
            <person name="Ichikawa N."/>
        </authorList>
    </citation>
    <scope>NUCLEOTIDE SEQUENCE [LARGE SCALE GENOMIC DNA]</scope>
    <source>
        <strain evidence="1 2">NBRC 15342</strain>
    </source>
</reference>
<sequence length="60" mass="6822">MTTWTYAYASGRLEARNQAGVLLLALQAEPLWAPLADLFNVNQQLSRLLLRHYGYVDART</sequence>
<evidence type="ECO:0000313" key="1">
    <source>
        <dbReference type="EMBL" id="GEC95781.1"/>
    </source>
</evidence>
<dbReference type="EMBL" id="BJNV01000027">
    <property type="protein sequence ID" value="GEC95781.1"/>
    <property type="molecule type" value="Genomic_DNA"/>
</dbReference>
<proteinExistence type="predicted"/>
<dbReference type="Proteomes" id="UP000318422">
    <property type="component" value="Unassembled WGS sequence"/>
</dbReference>